<evidence type="ECO:0000313" key="4">
    <source>
        <dbReference type="Proteomes" id="UP001188597"/>
    </source>
</evidence>
<feature type="compositionally biased region" description="Polar residues" evidence="1">
    <location>
        <begin position="970"/>
        <end position="985"/>
    </location>
</feature>
<dbReference type="PANTHER" id="PTHR38372">
    <property type="entry name" value="DENTIN SIALOPHOSPHOPROTEIN-LIKE PROTEIN"/>
    <property type="match status" value="1"/>
</dbReference>
<evidence type="ECO:0000259" key="2">
    <source>
        <dbReference type="PROSITE" id="PS51980"/>
    </source>
</evidence>
<feature type="compositionally biased region" description="Basic and acidic residues" evidence="1">
    <location>
        <begin position="830"/>
        <end position="843"/>
    </location>
</feature>
<gene>
    <name evidence="3" type="ORF">RJ639_039932</name>
</gene>
<feature type="compositionally biased region" description="Gly residues" evidence="1">
    <location>
        <begin position="1"/>
        <end position="25"/>
    </location>
</feature>
<feature type="compositionally biased region" description="Polar residues" evidence="1">
    <location>
        <begin position="450"/>
        <end position="459"/>
    </location>
</feature>
<keyword evidence="4" id="KW-1185">Reference proteome</keyword>
<feature type="compositionally biased region" description="Basic and acidic residues" evidence="1">
    <location>
        <begin position="631"/>
        <end position="653"/>
    </location>
</feature>
<feature type="compositionally biased region" description="Acidic residues" evidence="1">
    <location>
        <begin position="586"/>
        <end position="597"/>
    </location>
</feature>
<name>A0AA88WKS8_9ASTE</name>
<feature type="non-terminal residue" evidence="3">
    <location>
        <position position="1"/>
    </location>
</feature>
<dbReference type="InterPro" id="IPR010844">
    <property type="entry name" value="Occludin_ELL"/>
</dbReference>
<dbReference type="Pfam" id="PF07303">
    <property type="entry name" value="Occludin_ELL"/>
    <property type="match status" value="1"/>
</dbReference>
<feature type="region of interest" description="Disordered" evidence="1">
    <location>
        <begin position="952"/>
        <end position="985"/>
    </location>
</feature>
<feature type="domain" description="OCEL" evidence="2">
    <location>
        <begin position="1202"/>
        <end position="1307"/>
    </location>
</feature>
<feature type="region of interest" description="Disordered" evidence="1">
    <location>
        <begin position="758"/>
        <end position="890"/>
    </location>
</feature>
<feature type="region of interest" description="Disordered" evidence="1">
    <location>
        <begin position="231"/>
        <end position="371"/>
    </location>
</feature>
<accession>A0AA88WKS8</accession>
<evidence type="ECO:0000313" key="3">
    <source>
        <dbReference type="EMBL" id="KAK3028923.1"/>
    </source>
</evidence>
<dbReference type="Proteomes" id="UP001188597">
    <property type="component" value="Unassembled WGS sequence"/>
</dbReference>
<protein>
    <recommendedName>
        <fullName evidence="2">OCEL domain-containing protein</fullName>
    </recommendedName>
</protein>
<feature type="compositionally biased region" description="Basic and acidic residues" evidence="1">
    <location>
        <begin position="693"/>
        <end position="730"/>
    </location>
</feature>
<organism evidence="3 4">
    <name type="scientific">Escallonia herrerae</name>
    <dbReference type="NCBI Taxonomy" id="1293975"/>
    <lineage>
        <taxon>Eukaryota</taxon>
        <taxon>Viridiplantae</taxon>
        <taxon>Streptophyta</taxon>
        <taxon>Embryophyta</taxon>
        <taxon>Tracheophyta</taxon>
        <taxon>Spermatophyta</taxon>
        <taxon>Magnoliopsida</taxon>
        <taxon>eudicotyledons</taxon>
        <taxon>Gunneridae</taxon>
        <taxon>Pentapetalae</taxon>
        <taxon>asterids</taxon>
        <taxon>campanulids</taxon>
        <taxon>Escalloniales</taxon>
        <taxon>Escalloniaceae</taxon>
        <taxon>Escallonia</taxon>
    </lineage>
</organism>
<feature type="compositionally biased region" description="Low complexity" evidence="1">
    <location>
        <begin position="560"/>
        <end position="572"/>
    </location>
</feature>
<dbReference type="PROSITE" id="PS51980">
    <property type="entry name" value="OCEL"/>
    <property type="match status" value="1"/>
</dbReference>
<feature type="region of interest" description="Disordered" evidence="1">
    <location>
        <begin position="998"/>
        <end position="1168"/>
    </location>
</feature>
<evidence type="ECO:0000256" key="1">
    <source>
        <dbReference type="SAM" id="MobiDB-lite"/>
    </source>
</evidence>
<feature type="compositionally biased region" description="Basic residues" evidence="1">
    <location>
        <begin position="234"/>
        <end position="246"/>
    </location>
</feature>
<feature type="compositionally biased region" description="Basic and acidic residues" evidence="1">
    <location>
        <begin position="492"/>
        <end position="520"/>
    </location>
</feature>
<feature type="compositionally biased region" description="Polar residues" evidence="1">
    <location>
        <begin position="337"/>
        <end position="347"/>
    </location>
</feature>
<feature type="compositionally biased region" description="Basic and acidic residues" evidence="1">
    <location>
        <begin position="858"/>
        <end position="890"/>
    </location>
</feature>
<feature type="compositionally biased region" description="Low complexity" evidence="1">
    <location>
        <begin position="522"/>
        <end position="552"/>
    </location>
</feature>
<dbReference type="PANTHER" id="PTHR38372:SF2">
    <property type="entry name" value="DENTIN SIALOPHOSPHOPROTEIN-LIKE PROTEIN"/>
    <property type="match status" value="1"/>
</dbReference>
<feature type="compositionally biased region" description="Basic and acidic residues" evidence="1">
    <location>
        <begin position="1018"/>
        <end position="1044"/>
    </location>
</feature>
<feature type="region of interest" description="Disordered" evidence="1">
    <location>
        <begin position="439"/>
        <end position="746"/>
    </location>
</feature>
<dbReference type="EMBL" id="JAVXUP010000399">
    <property type="protein sequence ID" value="KAK3028923.1"/>
    <property type="molecule type" value="Genomic_DNA"/>
</dbReference>
<feature type="compositionally biased region" description="Basic and acidic residues" evidence="1">
    <location>
        <begin position="1052"/>
        <end position="1068"/>
    </location>
</feature>
<feature type="compositionally biased region" description="Low complexity" evidence="1">
    <location>
        <begin position="60"/>
        <end position="76"/>
    </location>
</feature>
<proteinExistence type="predicted"/>
<feature type="region of interest" description="Disordered" evidence="1">
    <location>
        <begin position="1"/>
        <end position="77"/>
    </location>
</feature>
<feature type="compositionally biased region" description="Polar residues" evidence="1">
    <location>
        <begin position="47"/>
        <end position="59"/>
    </location>
</feature>
<reference evidence="3" key="1">
    <citation type="submission" date="2022-12" db="EMBL/GenBank/DDBJ databases">
        <title>Draft genome assemblies for two species of Escallonia (Escalloniales).</title>
        <authorList>
            <person name="Chanderbali A."/>
            <person name="Dervinis C."/>
            <person name="Anghel I."/>
            <person name="Soltis D."/>
            <person name="Soltis P."/>
            <person name="Zapata F."/>
        </authorList>
    </citation>
    <scope>NUCLEOTIDE SEQUENCE</scope>
    <source>
        <strain evidence="3">UCBG64.0493</strain>
        <tissue evidence="3">Leaf</tissue>
    </source>
</reference>
<sequence length="1307" mass="142737">MYGGSGKPGRGGGGRNGGGGPGGGKRNIHSTFHAPPLHRPSNPPTGRLSTGATTNPRNRSNSSTAAPGPTAPPSAAEETFSLVTGNPLNFAMIIRLTPDLIEEIKRVEAHGGSARVKFDANANNTSENVIDVGGKDFRFTWSREMGDLCDIYEERRSGEDKNGLLIESGGAWRKLNVQRILDESTKNHVKMRTEEAERKLKSRKAIILDHGNASMKSQMKALAAAEANPWRMQYKQKKEPHFKKRKAEPPPDSYASITVGGPPKSIYKSGLSSTTPPKGRPSASPLRSPLQQPVAPKGRPSPSPLQSPLQQSVAPASPTGTGGLAKGRASVDHVMPTQATSKENVTSSEKDMPGRVVTATAQDKRGSTKIGTKPADVRSLLISLLLENPKGMSVKALEKAVGDTVPNSVKQIEPILKRIADFQAPGRYFLKPGVELESFKKSSSESGSSPEINNHQTPAQDDHCGEIHAPYPSPYVKDDVKVLGEQSQLNSKPREDLDAVERIDISHHSPDLLGEKKVSDISEGPADSSSDSGSDSNSESDSTDSGSDSGSHSRSRSKSRSPVGSGSGSSSDSESDACPNSKQGSDEDVDIMTSDDEKETKHRLQADEPGIAALPVSLRTDGEPMNNGISEKQDGHGSDLVEFGKDLPGKDQEAEVAVPAHVFPTRSGAENKLSSLDSHEHQESQVNEGTMYSERENRVKDSVKHPRFDSAERISKGKSKRGSDGKRFDDNPTQAKRGKGNLTRPQIPLVRTNLFLESPHSLSPDKPIEGLYKEPSTFASNRTVRDGTDSGLQKGYDQALSGKSISESQQLNRRSIGLGARTNVPAAAERPGKHTESSVKYSERSLQMPEVFAPQKDSVNKHTHQDGYTHERKPAKISKDSTVGDRRSMPVDSLYRKNGELVGNFKEAGSVSIAQTGHSLKDNFRNDMSRSPVPNARRSILQRELSDLELGELRESLPDGTPGIKKQLEQKSSFKQLESKSASSDYWNADLNKAKPAGKITADSLKSSPPHSVMGVRSHPDGFSKKRTPEPFVEDSTRTHHRDMQTQPQHLSKLDLAEVDGLSRKKTPEPSVEDFTRTHHRAGQSQPQHLSRVEHAEVGSQSNKSTDVRSRHNDTGASQGIDLEGFEDSHRKGPTSAPPQLDNKRSAVTHSTKDSRKQNTNSLADLNDRQKDTLLTASNEVGLKWRDISSDENNCSYSKYEKEEPELKGPIKDISEYKGYVEEYREKYDSYLSLNKILETYRNEFHKLGKDLELANGRDMDRYYDVLGQLKESYRQCGTAACFSLFPKATDYLVLLLHGTFILAIAY</sequence>
<comment type="caution">
    <text evidence="3">The sequence shown here is derived from an EMBL/GenBank/DDBJ whole genome shotgun (WGS) entry which is preliminary data.</text>
</comment>
<feature type="compositionally biased region" description="Polar residues" evidence="1">
    <location>
        <begin position="801"/>
        <end position="813"/>
    </location>
</feature>